<dbReference type="SUPFAM" id="SSF55248">
    <property type="entry name" value="PCD-like"/>
    <property type="match status" value="1"/>
</dbReference>
<evidence type="ECO:0000256" key="1">
    <source>
        <dbReference type="ARBA" id="ARBA00001554"/>
    </source>
</evidence>
<dbReference type="Proteomes" id="UP001501757">
    <property type="component" value="Unassembled WGS sequence"/>
</dbReference>
<protein>
    <recommendedName>
        <fullName evidence="4">Putative pterin-4-alpha-carbinolamine dehydratase</fullName>
        <shortName evidence="4">PHS</shortName>
        <ecNumber evidence="4">4.2.1.96</ecNumber>
    </recommendedName>
    <alternativeName>
        <fullName evidence="4">4-alpha-hydroxy-tetrahydropterin dehydratase</fullName>
    </alternativeName>
    <alternativeName>
        <fullName evidence="4">Pterin carbinolamine dehydratase</fullName>
        <shortName evidence="4">PCD</shortName>
    </alternativeName>
</protein>
<name>A0ABN0XII8_9ALTE</name>
<organism evidence="5 6">
    <name type="scientific">Bowmanella denitrificans</name>
    <dbReference type="NCBI Taxonomy" id="366582"/>
    <lineage>
        <taxon>Bacteria</taxon>
        <taxon>Pseudomonadati</taxon>
        <taxon>Pseudomonadota</taxon>
        <taxon>Gammaproteobacteria</taxon>
        <taxon>Alteromonadales</taxon>
        <taxon>Alteromonadaceae</taxon>
        <taxon>Bowmanella</taxon>
    </lineage>
</organism>
<dbReference type="NCBIfam" id="NF002016">
    <property type="entry name" value="PRK00823.1-1"/>
    <property type="match status" value="1"/>
</dbReference>
<evidence type="ECO:0000313" key="6">
    <source>
        <dbReference type="Proteomes" id="UP001501757"/>
    </source>
</evidence>
<dbReference type="EC" id="4.2.1.96" evidence="4"/>
<dbReference type="Gene3D" id="3.30.1360.20">
    <property type="entry name" value="Transcriptional coactivator/pterin dehydratase"/>
    <property type="match status" value="1"/>
</dbReference>
<keyword evidence="6" id="KW-1185">Reference proteome</keyword>
<keyword evidence="3 4" id="KW-0456">Lyase</keyword>
<sequence>MEENLSMTELSQQKCEACRADAPKVSEQELAELIREIPDWVPQVRDNVMQLEREFKFKNFKLALAFANRVAELAEAEFHHPSILLEWGKVTITWWTHAINGLHKNDFICAAKTDALLD</sequence>
<evidence type="ECO:0000313" key="5">
    <source>
        <dbReference type="EMBL" id="GAA0365089.1"/>
    </source>
</evidence>
<comment type="caution">
    <text evidence="5">The sequence shown here is derived from an EMBL/GenBank/DDBJ whole genome shotgun (WGS) entry which is preliminary data.</text>
</comment>
<gene>
    <name evidence="5" type="ORF">GCM10009092_31810</name>
</gene>
<dbReference type="Pfam" id="PF01329">
    <property type="entry name" value="Pterin_4a"/>
    <property type="match status" value="1"/>
</dbReference>
<proteinExistence type="inferred from homology"/>
<evidence type="ECO:0000256" key="3">
    <source>
        <dbReference type="ARBA" id="ARBA00023239"/>
    </source>
</evidence>
<dbReference type="InterPro" id="IPR036428">
    <property type="entry name" value="PCD_sf"/>
</dbReference>
<evidence type="ECO:0000256" key="4">
    <source>
        <dbReference type="HAMAP-Rule" id="MF_00434"/>
    </source>
</evidence>
<accession>A0ABN0XII8</accession>
<dbReference type="PANTHER" id="PTHR42805:SF1">
    <property type="entry name" value="PTERIN-4-ALPHA-CARBINOLAMINE DEHYDRATASE-RELATED"/>
    <property type="match status" value="1"/>
</dbReference>
<dbReference type="EMBL" id="BAAAEI010000020">
    <property type="protein sequence ID" value="GAA0365089.1"/>
    <property type="molecule type" value="Genomic_DNA"/>
</dbReference>
<dbReference type="HAMAP" id="MF_00434">
    <property type="entry name" value="Pterin_4_alpha"/>
    <property type="match status" value="1"/>
</dbReference>
<dbReference type="InterPro" id="IPR050376">
    <property type="entry name" value="Pterin-4-alpha-carb_dehyd"/>
</dbReference>
<evidence type="ECO:0000256" key="2">
    <source>
        <dbReference type="ARBA" id="ARBA00006472"/>
    </source>
</evidence>
<comment type="catalytic activity">
    <reaction evidence="1 4">
        <text>(4aS,6R)-4a-hydroxy-L-erythro-5,6,7,8-tetrahydrobiopterin = (6R)-L-erythro-6,7-dihydrobiopterin + H2O</text>
        <dbReference type="Rhea" id="RHEA:11920"/>
        <dbReference type="ChEBI" id="CHEBI:15377"/>
        <dbReference type="ChEBI" id="CHEBI:15642"/>
        <dbReference type="ChEBI" id="CHEBI:43120"/>
        <dbReference type="EC" id="4.2.1.96"/>
    </reaction>
</comment>
<dbReference type="PANTHER" id="PTHR42805">
    <property type="entry name" value="PTERIN-4-ALPHA-CARBINOLAMINE DEHYDRATASE-RELATED"/>
    <property type="match status" value="1"/>
</dbReference>
<dbReference type="CDD" id="cd00913">
    <property type="entry name" value="PCD_DCoH_subfamily_a"/>
    <property type="match status" value="1"/>
</dbReference>
<dbReference type="InterPro" id="IPR001533">
    <property type="entry name" value="Pterin_deHydtase"/>
</dbReference>
<reference evidence="5 6" key="1">
    <citation type="journal article" date="2019" name="Int. J. Syst. Evol. Microbiol.">
        <title>The Global Catalogue of Microorganisms (GCM) 10K type strain sequencing project: providing services to taxonomists for standard genome sequencing and annotation.</title>
        <authorList>
            <consortium name="The Broad Institute Genomics Platform"/>
            <consortium name="The Broad Institute Genome Sequencing Center for Infectious Disease"/>
            <person name="Wu L."/>
            <person name="Ma J."/>
        </authorList>
    </citation>
    <scope>NUCLEOTIDE SEQUENCE [LARGE SCALE GENOMIC DNA]</scope>
    <source>
        <strain evidence="5 6">JCM 13378</strain>
    </source>
</reference>
<comment type="similarity">
    <text evidence="2 4">Belongs to the pterin-4-alpha-carbinolamine dehydratase family.</text>
</comment>